<evidence type="ECO:0000259" key="3">
    <source>
        <dbReference type="Pfam" id="PF17852"/>
    </source>
</evidence>
<dbReference type="GO" id="GO:0045505">
    <property type="term" value="F:dynein intermediate chain binding"/>
    <property type="evidence" value="ECO:0007669"/>
    <property type="project" value="InterPro"/>
</dbReference>
<dbReference type="Gene3D" id="1.10.472.130">
    <property type="match status" value="1"/>
</dbReference>
<dbReference type="Gene3D" id="1.10.8.710">
    <property type="match status" value="1"/>
</dbReference>
<feature type="compositionally biased region" description="Low complexity" evidence="1">
    <location>
        <begin position="282"/>
        <end position="291"/>
    </location>
</feature>
<organism evidence="4 5">
    <name type="scientific">Ridgeia piscesae</name>
    <name type="common">Tubeworm</name>
    <dbReference type="NCBI Taxonomy" id="27915"/>
    <lineage>
        <taxon>Eukaryota</taxon>
        <taxon>Metazoa</taxon>
        <taxon>Spiralia</taxon>
        <taxon>Lophotrochozoa</taxon>
        <taxon>Annelida</taxon>
        <taxon>Polychaeta</taxon>
        <taxon>Sedentaria</taxon>
        <taxon>Canalipalpata</taxon>
        <taxon>Sabellida</taxon>
        <taxon>Siboglinidae</taxon>
        <taxon>Ridgeia</taxon>
    </lineage>
</organism>
<evidence type="ECO:0008006" key="6">
    <source>
        <dbReference type="Google" id="ProtNLM"/>
    </source>
</evidence>
<proteinExistence type="predicted"/>
<dbReference type="GO" id="GO:0005524">
    <property type="term" value="F:ATP binding"/>
    <property type="evidence" value="ECO:0007669"/>
    <property type="project" value="InterPro"/>
</dbReference>
<accession>A0AAD9UIJ9</accession>
<name>A0AAD9UIJ9_RIDPI</name>
<evidence type="ECO:0000256" key="1">
    <source>
        <dbReference type="SAM" id="MobiDB-lite"/>
    </source>
</evidence>
<protein>
    <recommendedName>
        <fullName evidence="6">Dynein heavy chain</fullName>
    </recommendedName>
</protein>
<feature type="domain" description="Dynein heavy chain AAA 5 extension" evidence="3">
    <location>
        <begin position="580"/>
        <end position="676"/>
    </location>
</feature>
<evidence type="ECO:0000259" key="2">
    <source>
        <dbReference type="Pfam" id="PF12774"/>
    </source>
</evidence>
<reference evidence="4" key="1">
    <citation type="journal article" date="2023" name="Mol. Biol. Evol.">
        <title>Third-Generation Sequencing Reveals the Adaptive Role of the Epigenome in Three Deep-Sea Polychaetes.</title>
        <authorList>
            <person name="Perez M."/>
            <person name="Aroh O."/>
            <person name="Sun Y."/>
            <person name="Lan Y."/>
            <person name="Juniper S.K."/>
            <person name="Young C.R."/>
            <person name="Angers B."/>
            <person name="Qian P.Y."/>
        </authorList>
    </citation>
    <scope>NUCLEOTIDE SEQUENCE</scope>
    <source>
        <strain evidence="4">R07B-5</strain>
    </source>
</reference>
<dbReference type="InterPro" id="IPR041466">
    <property type="entry name" value="Dynein_AAA5_ext"/>
</dbReference>
<dbReference type="PANTHER" id="PTHR46961:SF21">
    <property type="entry name" value="LOW QUALITY PROTEIN: DYNEIN BETA CHAIN, FLAGELLAR OUTER ARM-LIKE"/>
    <property type="match status" value="1"/>
</dbReference>
<dbReference type="Gene3D" id="3.40.50.300">
    <property type="entry name" value="P-loop containing nucleotide triphosphate hydrolases"/>
    <property type="match status" value="3"/>
</dbReference>
<dbReference type="InterPro" id="IPR026983">
    <property type="entry name" value="DHC"/>
</dbReference>
<dbReference type="GO" id="GO:0007018">
    <property type="term" value="P:microtubule-based movement"/>
    <property type="evidence" value="ECO:0007669"/>
    <property type="project" value="InterPro"/>
</dbReference>
<dbReference type="AlphaFoldDB" id="A0AAD9UIJ9"/>
<dbReference type="PANTHER" id="PTHR46961">
    <property type="entry name" value="DYNEIN HEAVY CHAIN 1, AXONEMAL-LIKE PROTEIN"/>
    <property type="match status" value="1"/>
</dbReference>
<dbReference type="EMBL" id="JAODUO010000068">
    <property type="protein sequence ID" value="KAK2190794.1"/>
    <property type="molecule type" value="Genomic_DNA"/>
</dbReference>
<sequence>MTTVSELSRSLGWPLYTVNCSSSLCQQTVSDLLKGAAITGCWLCFNNLTSTKPQVLSVLSQLLQTVLTALKAGKSTVNLHGKDVQLESGGAYFGIITSSLEASSHNPDRLLLFPAVTATLPPQLLRQFRSVSLHQPNLHAMFDILLTSQGFTSAATLAHKTLVLFDMCHNLLGTNSAIHDGAHKIAFNSIDLPYGLGRETLLSVAKYAGVLLDEFAARKLDNNDMLLDESKAVVTALRNIILPRLDQRDASVFAKIVKDLWPHVTLDDTMREMTRQPEVDDQSIGGSSQGSRIKPTYGHMNYSQHKSFRDSLKLNPQVVPLPGQSPNLVEGTEKERHTLEKIEDAIAIATNSVGLMPGVVFQGRVAQLAQLNLTHKTIIVAGPVGCGKSECIKTFALAERECGKTITIQSIFTKAMESDELLGYTDVVTRQWKDGLLPTLLRKLCVDDGDASDQTASMKVLLMDGQLDENQFQLMQCVLHHSNSIVLANNERVVVPPSLRFIWETGSLAQVSPSLLVSVGVLSMTSDDVGWRMMLAAWLERRPESEYDLLCALCDQYINTVIQHVDEMTKPPVLATAQLRYLRVTPQQTNENMVATLMTLVEALLAPFSSLNDIDIERYFNFACIWSFGGTLELTARDYFSQWWRQTFHDIAYPPGGTVFDYMVDSDTHMFVKWSDIVPAYSGTPHVGIPPDAFVHTVNTEQLLYLLGVLTDYGKDVMLVGSDGCGKSTIVTERIRMVCSGEVAEVLELSLQTNRFTNARLLYERLSERLEWKHGHTYVPKGNKRLLFFVDDLNLAQVDKYHNQVATEFVRQHIDDGGTYDPDTKSWHYIKNVTYVTTVNPNTRAGVPPLSARLMQHFALFNCPTSGKTELQTVFSTLMHTHFIIPDLGLVPPASGHHMDVHDEKASSHS</sequence>
<evidence type="ECO:0000313" key="5">
    <source>
        <dbReference type="Proteomes" id="UP001209878"/>
    </source>
</evidence>
<dbReference type="Pfam" id="PF17852">
    <property type="entry name" value="Dynein_AAA_lid"/>
    <property type="match status" value="1"/>
</dbReference>
<dbReference type="SUPFAM" id="SSF52540">
    <property type="entry name" value="P-loop containing nucleoside triphosphate hydrolases"/>
    <property type="match status" value="3"/>
</dbReference>
<dbReference type="InterPro" id="IPR027417">
    <property type="entry name" value="P-loop_NTPase"/>
</dbReference>
<feature type="domain" description="Dynein heavy chain hydrolytic ATP-binding dynein motor region" evidence="2">
    <location>
        <begin position="3"/>
        <end position="272"/>
    </location>
</feature>
<dbReference type="GO" id="GO:0030286">
    <property type="term" value="C:dynein complex"/>
    <property type="evidence" value="ECO:0007669"/>
    <property type="project" value="InterPro"/>
</dbReference>
<dbReference type="Pfam" id="PF12775">
    <property type="entry name" value="AAA_7"/>
    <property type="match status" value="1"/>
</dbReference>
<keyword evidence="5" id="KW-1185">Reference proteome</keyword>
<dbReference type="InterPro" id="IPR043157">
    <property type="entry name" value="Dynein_AAA1S"/>
</dbReference>
<gene>
    <name evidence="4" type="ORF">NP493_68g02024</name>
</gene>
<dbReference type="InterPro" id="IPR035699">
    <property type="entry name" value="AAA_6"/>
</dbReference>
<evidence type="ECO:0000313" key="4">
    <source>
        <dbReference type="EMBL" id="KAK2190794.1"/>
    </source>
</evidence>
<feature type="region of interest" description="Disordered" evidence="1">
    <location>
        <begin position="276"/>
        <end position="296"/>
    </location>
</feature>
<dbReference type="GO" id="GO:0051959">
    <property type="term" value="F:dynein light intermediate chain binding"/>
    <property type="evidence" value="ECO:0007669"/>
    <property type="project" value="InterPro"/>
</dbReference>
<dbReference type="Proteomes" id="UP001209878">
    <property type="component" value="Unassembled WGS sequence"/>
</dbReference>
<dbReference type="Pfam" id="PF12774">
    <property type="entry name" value="AAA_6"/>
    <property type="match status" value="1"/>
</dbReference>
<comment type="caution">
    <text evidence="4">The sequence shown here is derived from an EMBL/GenBank/DDBJ whole genome shotgun (WGS) entry which is preliminary data.</text>
</comment>